<dbReference type="AlphaFoldDB" id="A0A1V3J6E7"/>
<evidence type="ECO:0000313" key="1">
    <source>
        <dbReference type="EMBL" id="OOF50497.1"/>
    </source>
</evidence>
<proteinExistence type="predicted"/>
<keyword evidence="2" id="KW-1185">Reference proteome</keyword>
<sequence>MPKGILFAVLYHNNSRRKENWQSSEIRARSYFYILVFFSLKNGLKNPIEETILILNQTEPKGS</sequence>
<reference evidence="1 2" key="1">
    <citation type="submission" date="2016-10" db="EMBL/GenBank/DDBJ databases">
        <title>Rodentibacter gen. nov. and new species.</title>
        <authorList>
            <person name="Christensen H."/>
        </authorList>
    </citation>
    <scope>NUCLEOTIDE SEQUENCE [LARGE SCALE GENOMIC DNA]</scope>
    <source>
        <strain evidence="2">ppn416</strain>
    </source>
</reference>
<name>A0A1V3J6E7_9PAST</name>
<dbReference type="Proteomes" id="UP000188481">
    <property type="component" value="Unassembled WGS sequence"/>
</dbReference>
<organism evidence="1 2">
    <name type="scientific">Rodentibacter genomosp. 1</name>
    <dbReference type="NCBI Taxonomy" id="1908264"/>
    <lineage>
        <taxon>Bacteria</taxon>
        <taxon>Pseudomonadati</taxon>
        <taxon>Pseudomonadota</taxon>
        <taxon>Gammaproteobacteria</taxon>
        <taxon>Pasteurellales</taxon>
        <taxon>Pasteurellaceae</taxon>
        <taxon>Rodentibacter</taxon>
    </lineage>
</organism>
<dbReference type="STRING" id="1908264.BKK54_05270"/>
<evidence type="ECO:0000313" key="2">
    <source>
        <dbReference type="Proteomes" id="UP000188481"/>
    </source>
</evidence>
<dbReference type="EMBL" id="MLHN01000009">
    <property type="protein sequence ID" value="OOF50497.1"/>
    <property type="molecule type" value="Genomic_DNA"/>
</dbReference>
<protein>
    <submittedName>
        <fullName evidence="1">Uncharacterized protein</fullName>
    </submittedName>
</protein>
<comment type="caution">
    <text evidence="1">The sequence shown here is derived from an EMBL/GenBank/DDBJ whole genome shotgun (WGS) entry which is preliminary data.</text>
</comment>
<gene>
    <name evidence="1" type="ORF">BKK54_05270</name>
</gene>
<accession>A0A1V3J6E7</accession>